<feature type="domain" description="Restriction system protein Mrr-like N-terminal" evidence="2">
    <location>
        <begin position="6"/>
        <end position="91"/>
    </location>
</feature>
<protein>
    <submittedName>
        <fullName evidence="3">Restriction endonuclease</fullName>
    </submittedName>
</protein>
<dbReference type="EMBL" id="NWBP01000010">
    <property type="protein sequence ID" value="PCC83601.1"/>
    <property type="molecule type" value="Genomic_DNA"/>
</dbReference>
<dbReference type="Pfam" id="PF04471">
    <property type="entry name" value="Mrr_cat"/>
    <property type="match status" value="1"/>
</dbReference>
<dbReference type="Proteomes" id="UP000218690">
    <property type="component" value="Unassembled WGS sequence"/>
</dbReference>
<reference evidence="3 4" key="1">
    <citation type="submission" date="2017-09" db="EMBL/GenBank/DDBJ databases">
        <title>Draft Genome Sequence of Corynebacterium accolens AH4003.</title>
        <authorList>
            <person name="Chen Y."/>
            <person name="Oosthuysen W.F."/>
            <person name="Kelley S."/>
            <person name="Horswill A."/>
        </authorList>
    </citation>
    <scope>NUCLEOTIDE SEQUENCE [LARGE SCALE GENOMIC DNA]</scope>
    <source>
        <strain evidence="3 4">AH4003</strain>
    </source>
</reference>
<dbReference type="GO" id="GO:0009307">
    <property type="term" value="P:DNA restriction-modification system"/>
    <property type="evidence" value="ECO:0007669"/>
    <property type="project" value="InterPro"/>
</dbReference>
<dbReference type="InterPro" id="IPR011335">
    <property type="entry name" value="Restrct_endonuc-II-like"/>
</dbReference>
<accession>A0A2A4AMB4</accession>
<comment type="caution">
    <text evidence="3">The sequence shown here is derived from an EMBL/GenBank/DDBJ whole genome shotgun (WGS) entry which is preliminary data.</text>
</comment>
<dbReference type="InterPro" id="IPR007560">
    <property type="entry name" value="Restrct_endonuc_IV_Mrr"/>
</dbReference>
<keyword evidence="3" id="KW-0255">Endonuclease</keyword>
<dbReference type="InterPro" id="IPR011856">
    <property type="entry name" value="tRNA_endonuc-like_dom_sf"/>
</dbReference>
<proteinExistence type="predicted"/>
<dbReference type="AlphaFoldDB" id="A0A2A4AMB4"/>
<dbReference type="InterPro" id="IPR025745">
    <property type="entry name" value="Mrr-like_N_dom"/>
</dbReference>
<organism evidence="3 4">
    <name type="scientific">Corynebacterium accolens</name>
    <dbReference type="NCBI Taxonomy" id="38284"/>
    <lineage>
        <taxon>Bacteria</taxon>
        <taxon>Bacillati</taxon>
        <taxon>Actinomycetota</taxon>
        <taxon>Actinomycetes</taxon>
        <taxon>Mycobacteriales</taxon>
        <taxon>Corynebacteriaceae</taxon>
        <taxon>Corynebacterium</taxon>
    </lineage>
</organism>
<keyword evidence="3" id="KW-0378">Hydrolase</keyword>
<evidence type="ECO:0000259" key="1">
    <source>
        <dbReference type="Pfam" id="PF04471"/>
    </source>
</evidence>
<dbReference type="GO" id="GO:0003677">
    <property type="term" value="F:DNA binding"/>
    <property type="evidence" value="ECO:0007669"/>
    <property type="project" value="InterPro"/>
</dbReference>
<dbReference type="PANTHER" id="PTHR30015:SF7">
    <property type="entry name" value="TYPE IV METHYL-DIRECTED RESTRICTION ENZYME ECOKMRR"/>
    <property type="match status" value="1"/>
</dbReference>
<sequence length="313" mass="34427">MAIERWEAYMVPVLEALNTNGAELRRWELIEITASYAGITDEERLETIASGQSRFENRVGWALTFLKKANAITSPARARFQITEFGRDLLKRYPSGLTEKQLLGEIAGTEAALTWRGRNPGRRAGDEVSADKQSVLPEAESELDPVEQVETGVSRNNEFVAGELLTRLHDNEPAFFEQAVLDLLMAMGYGGTQGKATRTQLSNDGGIDGIIDQDALGLSRIYVQAKRYALDKSIGRPAIQGFVGALQGAQADRGVFLTTATFSDKAQEYADAVSSRVVLIDGDRLAELMIRYGVGVQVKRTVALVEVDEDYFE</sequence>
<feature type="domain" description="Restriction endonuclease type IV Mrr" evidence="1">
    <location>
        <begin position="170"/>
        <end position="289"/>
    </location>
</feature>
<dbReference type="Pfam" id="PF14338">
    <property type="entry name" value="Mrr_N"/>
    <property type="match status" value="1"/>
</dbReference>
<keyword evidence="3" id="KW-0540">Nuclease</keyword>
<dbReference type="SUPFAM" id="SSF52980">
    <property type="entry name" value="Restriction endonuclease-like"/>
    <property type="match status" value="1"/>
</dbReference>
<dbReference type="GO" id="GO:0015666">
    <property type="term" value="F:restriction endodeoxyribonuclease activity"/>
    <property type="evidence" value="ECO:0007669"/>
    <property type="project" value="TreeGrafter"/>
</dbReference>
<evidence type="ECO:0000313" key="4">
    <source>
        <dbReference type="Proteomes" id="UP000218690"/>
    </source>
</evidence>
<name>A0A2A4AMB4_9CORY</name>
<dbReference type="PANTHER" id="PTHR30015">
    <property type="entry name" value="MRR RESTRICTION SYSTEM PROTEIN"/>
    <property type="match status" value="1"/>
</dbReference>
<evidence type="ECO:0000259" key="2">
    <source>
        <dbReference type="Pfam" id="PF14338"/>
    </source>
</evidence>
<dbReference type="Gene3D" id="3.40.1350.10">
    <property type="match status" value="1"/>
</dbReference>
<gene>
    <name evidence="3" type="ORF">COM45_02285</name>
</gene>
<evidence type="ECO:0000313" key="3">
    <source>
        <dbReference type="EMBL" id="PCC83601.1"/>
    </source>
</evidence>
<dbReference type="InterPro" id="IPR052906">
    <property type="entry name" value="Type_IV_Methyl-Rstrct_Enzyme"/>
</dbReference>